<dbReference type="PANTHER" id="PTHR16305">
    <property type="entry name" value="TESTICULAR SOLUBLE ADENYLYL CYCLASE"/>
    <property type="match status" value="1"/>
</dbReference>
<dbReference type="EMBL" id="BOOP01000031">
    <property type="protein sequence ID" value="GII41175.1"/>
    <property type="molecule type" value="Genomic_DNA"/>
</dbReference>
<dbReference type="InterPro" id="IPR011990">
    <property type="entry name" value="TPR-like_helical_dom_sf"/>
</dbReference>
<keyword evidence="1" id="KW-0547">Nucleotide-binding</keyword>
<keyword evidence="2" id="KW-0067">ATP-binding</keyword>
<comment type="caution">
    <text evidence="4">The sequence shown here is derived from an EMBL/GenBank/DDBJ whole genome shotgun (WGS) entry which is preliminary data.</text>
</comment>
<dbReference type="SUPFAM" id="SSF52540">
    <property type="entry name" value="P-loop containing nucleoside triphosphate hydrolases"/>
    <property type="match status" value="1"/>
</dbReference>
<organism evidence="4 5">
    <name type="scientific">Planotetraspora phitsanulokensis</name>
    <dbReference type="NCBI Taxonomy" id="575192"/>
    <lineage>
        <taxon>Bacteria</taxon>
        <taxon>Bacillati</taxon>
        <taxon>Actinomycetota</taxon>
        <taxon>Actinomycetes</taxon>
        <taxon>Streptosporangiales</taxon>
        <taxon>Streptosporangiaceae</taxon>
        <taxon>Planotetraspora</taxon>
    </lineage>
</organism>
<dbReference type="Proteomes" id="UP000622547">
    <property type="component" value="Unassembled WGS sequence"/>
</dbReference>
<dbReference type="Gene3D" id="1.10.10.10">
    <property type="entry name" value="Winged helix-like DNA-binding domain superfamily/Winged helix DNA-binding domain"/>
    <property type="match status" value="1"/>
</dbReference>
<evidence type="ECO:0000256" key="2">
    <source>
        <dbReference type="ARBA" id="ARBA00022840"/>
    </source>
</evidence>
<dbReference type="Pfam" id="PF13191">
    <property type="entry name" value="AAA_16"/>
    <property type="match status" value="1"/>
</dbReference>
<dbReference type="RefSeq" id="WP_204076656.1">
    <property type="nucleotide sequence ID" value="NZ_BAABHI010000012.1"/>
</dbReference>
<keyword evidence="5" id="KW-1185">Reference proteome</keyword>
<dbReference type="InterPro" id="IPR027417">
    <property type="entry name" value="P-loop_NTPase"/>
</dbReference>
<dbReference type="Gene3D" id="1.25.40.10">
    <property type="entry name" value="Tetratricopeptide repeat domain"/>
    <property type="match status" value="2"/>
</dbReference>
<dbReference type="SUPFAM" id="SSF48452">
    <property type="entry name" value="TPR-like"/>
    <property type="match status" value="1"/>
</dbReference>
<evidence type="ECO:0000313" key="5">
    <source>
        <dbReference type="Proteomes" id="UP000622547"/>
    </source>
</evidence>
<dbReference type="PRINTS" id="PR00038">
    <property type="entry name" value="HTHLUXR"/>
</dbReference>
<protein>
    <submittedName>
        <fullName evidence="4">Helix-turn-helix transcriptional regulator</fullName>
    </submittedName>
</protein>
<gene>
    <name evidence="4" type="ORF">Pph01_61780</name>
</gene>
<dbReference type="GO" id="GO:0005737">
    <property type="term" value="C:cytoplasm"/>
    <property type="evidence" value="ECO:0007669"/>
    <property type="project" value="TreeGrafter"/>
</dbReference>
<dbReference type="InterPro" id="IPR041664">
    <property type="entry name" value="AAA_16"/>
</dbReference>
<sequence>MFVGREAELAALAAARSRSPQAVVVAGEAGIGKSRLVEEFVAGGSSPVFRGAADPGGPPYGPLVSVLRRVVRHLGVRQAVDLLPGNGRTALARLLPELGPQHEPDRARLFEEVLLLLEGVAGRGEVIVLVEDLHWADVPARDLLVFLLRNLTRPGVLVIGTTRDTQGLWPLLRLDTVELLTPPALGREDVARMLGRPPDSPEVARILRRSEGNPLFVEALADVGTATPGALRDLLLAGVERLEPESLAVLRAVAVAGLAMEHIPLRDMTGLDDLALDDALRPLVRGRFLRVETEGYAFRHVLIRDAVYDDVPLGERARLHARCAAALAERPDQASDHWHAAGDRRRAMETAWQAGKYERVLDLWDETAMQDVDHARVLELAAENALHAGAADRAEELATAAIREVDPEADPARVARLLTLRVTVRDQLGEDGLDDLREAVRLAPDSPRLTGALAATLAWNGQYAEAHAHATRAVAQGDTGSVITLASLAAADGDMESATALYARAQAAAGDDDTLLSALAAEADALEAAGEHSRAEVVARRGMTHARGAGRARSLGTLIAANLAEPLASLGRWDEARQVVAAALALDPPPIYRAWLLIVDGTVAAWRGDTSDAEEILRLVRPLTRGRSRGEDSCLEPDLLACRLAQLGGDVDRLRRLLGHVLETHDLTRSRRYAWPLLAAAAQAGIVPGLPLESLPAIGRLQWAHRATYLAECGEGAWDEAIALWRQVGQPHALGSVLLRAGGHAVHAGDHATAQERLREAASIAGSLGALPLAGQVAAVAATARIVLDPAPVLSPRELEVLTLVAEGLSNRQIADRLFISPRTSGVHVSNIMAKLGASNRVHAAAIARHHGLL</sequence>
<feature type="domain" description="HTH luxR-type" evidence="3">
    <location>
        <begin position="787"/>
        <end position="852"/>
    </location>
</feature>
<accession>A0A8J3UM04</accession>
<dbReference type="AlphaFoldDB" id="A0A8J3UM04"/>
<dbReference type="SUPFAM" id="SSF46894">
    <property type="entry name" value="C-terminal effector domain of the bipartite response regulators"/>
    <property type="match status" value="1"/>
</dbReference>
<dbReference type="SMART" id="SM00421">
    <property type="entry name" value="HTH_LUXR"/>
    <property type="match status" value="1"/>
</dbReference>
<name>A0A8J3UM04_9ACTN</name>
<dbReference type="PROSITE" id="PS50043">
    <property type="entry name" value="HTH_LUXR_2"/>
    <property type="match status" value="1"/>
</dbReference>
<evidence type="ECO:0000313" key="4">
    <source>
        <dbReference type="EMBL" id="GII41175.1"/>
    </source>
</evidence>
<dbReference type="GO" id="GO:0005524">
    <property type="term" value="F:ATP binding"/>
    <property type="evidence" value="ECO:0007669"/>
    <property type="project" value="UniProtKB-KW"/>
</dbReference>
<dbReference type="GO" id="GO:0004016">
    <property type="term" value="F:adenylate cyclase activity"/>
    <property type="evidence" value="ECO:0007669"/>
    <property type="project" value="TreeGrafter"/>
</dbReference>
<dbReference type="InterPro" id="IPR000792">
    <property type="entry name" value="Tscrpt_reg_LuxR_C"/>
</dbReference>
<evidence type="ECO:0000256" key="1">
    <source>
        <dbReference type="ARBA" id="ARBA00022741"/>
    </source>
</evidence>
<dbReference type="InterPro" id="IPR036388">
    <property type="entry name" value="WH-like_DNA-bd_sf"/>
</dbReference>
<evidence type="ECO:0000259" key="3">
    <source>
        <dbReference type="PROSITE" id="PS50043"/>
    </source>
</evidence>
<dbReference type="GO" id="GO:0006355">
    <property type="term" value="P:regulation of DNA-templated transcription"/>
    <property type="evidence" value="ECO:0007669"/>
    <property type="project" value="InterPro"/>
</dbReference>
<proteinExistence type="predicted"/>
<dbReference type="InterPro" id="IPR016032">
    <property type="entry name" value="Sig_transdc_resp-reg_C-effctor"/>
</dbReference>
<dbReference type="Pfam" id="PF00196">
    <property type="entry name" value="GerE"/>
    <property type="match status" value="1"/>
</dbReference>
<dbReference type="PANTHER" id="PTHR16305:SF35">
    <property type="entry name" value="TRANSCRIPTIONAL ACTIVATOR DOMAIN"/>
    <property type="match status" value="1"/>
</dbReference>
<dbReference type="CDD" id="cd06170">
    <property type="entry name" value="LuxR_C_like"/>
    <property type="match status" value="1"/>
</dbReference>
<dbReference type="GO" id="GO:0003677">
    <property type="term" value="F:DNA binding"/>
    <property type="evidence" value="ECO:0007669"/>
    <property type="project" value="InterPro"/>
</dbReference>
<reference evidence="4 5" key="1">
    <citation type="submission" date="2021-01" db="EMBL/GenBank/DDBJ databases">
        <title>Whole genome shotgun sequence of Planotetraspora phitsanulokensis NBRC 104273.</title>
        <authorList>
            <person name="Komaki H."/>
            <person name="Tamura T."/>
        </authorList>
    </citation>
    <scope>NUCLEOTIDE SEQUENCE [LARGE SCALE GENOMIC DNA]</scope>
    <source>
        <strain evidence="4 5">NBRC 104273</strain>
    </source>
</reference>